<keyword evidence="2" id="KW-1185">Reference proteome</keyword>
<reference evidence="1 2" key="1">
    <citation type="submission" date="2015-01" db="EMBL/GenBank/DDBJ databases">
        <title>Characterization of two new Erwinia spp. phages.</title>
        <authorList>
            <person name="Yagubi A.I."/>
            <person name="Kropinski A.M."/>
            <person name="Castle A.J."/>
            <person name="Svircev A.M."/>
        </authorList>
    </citation>
    <scope>NUCLEOTIDE SEQUENCE [LARGE SCALE GENOMIC DNA]</scope>
    <source>
        <strain evidence="1">Ea9-2</strain>
    </source>
</reference>
<dbReference type="GeneID" id="18503965"/>
<evidence type="ECO:0000313" key="2">
    <source>
        <dbReference type="Proteomes" id="UP000019305"/>
    </source>
</evidence>
<gene>
    <name evidence="1" type="ORF">Ea92_30</name>
</gene>
<dbReference type="EMBL" id="KF806588">
    <property type="protein sequence ID" value="AHI60087.1"/>
    <property type="molecule type" value="Genomic_DNA"/>
</dbReference>
<dbReference type="RefSeq" id="YP_009007404.1">
    <property type="nucleotide sequence ID" value="NC_023579.1"/>
</dbReference>
<name>W6AR31_9CAUD</name>
<dbReference type="Proteomes" id="UP000019305">
    <property type="component" value="Segment"/>
</dbReference>
<evidence type="ECO:0000313" key="1">
    <source>
        <dbReference type="EMBL" id="AHI60087.1"/>
    </source>
</evidence>
<organism evidence="1 2">
    <name type="scientific">Erwinia phage Ea9-2</name>
    <dbReference type="NCBI Taxonomy" id="1429767"/>
    <lineage>
        <taxon>Viruses</taxon>
        <taxon>Duplodnaviria</taxon>
        <taxon>Heunggongvirae</taxon>
        <taxon>Uroviricota</taxon>
        <taxon>Caudoviricetes</taxon>
        <taxon>Schitoviridae</taxon>
        <taxon>Erskinevirinae</taxon>
        <taxon>Johnsonvirus</taxon>
        <taxon>Johnsonvirus Ea92</taxon>
    </lineage>
</organism>
<sequence length="68" mass="7718">MKQEHSDQLKEISKWYGTFAVAQELAVISRTKCDGDYANNPDAIIHRDTQILEDAVCVMRSSHPLRSV</sequence>
<protein>
    <submittedName>
        <fullName evidence="1">Uncharacterized protein</fullName>
    </submittedName>
</protein>
<accession>W6AR31</accession>
<dbReference type="KEGG" id="vg:18503965"/>
<proteinExistence type="predicted"/>